<keyword evidence="5" id="KW-0769">Symport</keyword>
<dbReference type="SUPFAM" id="SSF103473">
    <property type="entry name" value="MFS general substrate transporter"/>
    <property type="match status" value="1"/>
</dbReference>
<dbReference type="EMBL" id="VBTJ01000002">
    <property type="protein sequence ID" value="TLP89483.1"/>
    <property type="molecule type" value="Genomic_DNA"/>
</dbReference>
<keyword evidence="4 8" id="KW-0812">Transmembrane</keyword>
<name>A0A5R9B0Z5_STAXY</name>
<protein>
    <submittedName>
        <fullName evidence="9">MFS transporter</fullName>
    </submittedName>
</protein>
<keyword evidence="3" id="KW-1003">Cell membrane</keyword>
<dbReference type="CDD" id="cd17332">
    <property type="entry name" value="MFS_MelB_like"/>
    <property type="match status" value="1"/>
</dbReference>
<dbReference type="Pfam" id="PF13347">
    <property type="entry name" value="MFS_2"/>
    <property type="match status" value="1"/>
</dbReference>
<dbReference type="InterPro" id="IPR039672">
    <property type="entry name" value="MFS_2"/>
</dbReference>
<keyword evidence="2" id="KW-0813">Transport</keyword>
<dbReference type="Gene3D" id="1.20.1250.20">
    <property type="entry name" value="MFS general substrate transporter like domains"/>
    <property type="match status" value="2"/>
</dbReference>
<feature type="transmembrane region" description="Helical" evidence="8">
    <location>
        <begin position="136"/>
        <end position="155"/>
    </location>
</feature>
<dbReference type="GO" id="GO:0005886">
    <property type="term" value="C:plasma membrane"/>
    <property type="evidence" value="ECO:0007669"/>
    <property type="project" value="UniProtKB-SubCell"/>
</dbReference>
<feature type="transmembrane region" description="Helical" evidence="8">
    <location>
        <begin position="402"/>
        <end position="421"/>
    </location>
</feature>
<evidence type="ECO:0000256" key="8">
    <source>
        <dbReference type="SAM" id="Phobius"/>
    </source>
</evidence>
<keyword evidence="7 8" id="KW-0472">Membrane</keyword>
<evidence type="ECO:0000313" key="9">
    <source>
        <dbReference type="EMBL" id="TLP89483.1"/>
    </source>
</evidence>
<dbReference type="PANTHER" id="PTHR11328:SF24">
    <property type="entry name" value="MAJOR FACILITATOR SUPERFAMILY (MFS) PROFILE DOMAIN-CONTAINING PROTEIN"/>
    <property type="match status" value="1"/>
</dbReference>
<evidence type="ECO:0000256" key="6">
    <source>
        <dbReference type="ARBA" id="ARBA00022989"/>
    </source>
</evidence>
<dbReference type="AlphaFoldDB" id="A0A5R9B0Z5"/>
<proteinExistence type="predicted"/>
<accession>A0A5R9B0Z5</accession>
<dbReference type="InterPro" id="IPR001927">
    <property type="entry name" value="Na/Gal_symport"/>
</dbReference>
<evidence type="ECO:0000256" key="5">
    <source>
        <dbReference type="ARBA" id="ARBA00022847"/>
    </source>
</evidence>
<evidence type="ECO:0000256" key="7">
    <source>
        <dbReference type="ARBA" id="ARBA00023136"/>
    </source>
</evidence>
<evidence type="ECO:0000256" key="1">
    <source>
        <dbReference type="ARBA" id="ARBA00004651"/>
    </source>
</evidence>
<feature type="transmembrane region" description="Helical" evidence="8">
    <location>
        <begin position="347"/>
        <end position="370"/>
    </location>
</feature>
<feature type="transmembrane region" description="Helical" evidence="8">
    <location>
        <begin position="291"/>
        <end position="309"/>
    </location>
</feature>
<feature type="transmembrane region" description="Helical" evidence="8">
    <location>
        <begin position="433"/>
        <end position="456"/>
    </location>
</feature>
<dbReference type="GO" id="GO:0008643">
    <property type="term" value="P:carbohydrate transport"/>
    <property type="evidence" value="ECO:0007669"/>
    <property type="project" value="InterPro"/>
</dbReference>
<dbReference type="OrthoDB" id="9764596at2"/>
<dbReference type="Proteomes" id="UP000307747">
    <property type="component" value="Unassembled WGS sequence"/>
</dbReference>
<comment type="subcellular location">
    <subcellularLocation>
        <location evidence="1">Cell membrane</location>
        <topology evidence="1">Multi-pass membrane protein</topology>
    </subcellularLocation>
</comment>
<feature type="transmembrane region" description="Helical" evidence="8">
    <location>
        <begin position="176"/>
        <end position="198"/>
    </location>
</feature>
<organism evidence="9 10">
    <name type="scientific">Staphylococcus xylosus</name>
    <dbReference type="NCBI Taxonomy" id="1288"/>
    <lineage>
        <taxon>Bacteria</taxon>
        <taxon>Bacillati</taxon>
        <taxon>Bacillota</taxon>
        <taxon>Bacilli</taxon>
        <taxon>Bacillales</taxon>
        <taxon>Staphylococcaceae</taxon>
        <taxon>Staphylococcus</taxon>
    </lineage>
</organism>
<keyword evidence="6 8" id="KW-1133">Transmembrane helix</keyword>
<dbReference type="PROSITE" id="PS00872">
    <property type="entry name" value="NA_GALACTOSIDE_SYMP"/>
    <property type="match status" value="1"/>
</dbReference>
<dbReference type="GO" id="GO:0015293">
    <property type="term" value="F:symporter activity"/>
    <property type="evidence" value="ECO:0007669"/>
    <property type="project" value="UniProtKB-KW"/>
</dbReference>
<reference evidence="9 10" key="1">
    <citation type="submission" date="2019-05" db="EMBL/GenBank/DDBJ databases">
        <title>The metagenome of a microbial culture collection derived from dairy environment covers the genomic content of the human microbiome.</title>
        <authorList>
            <person name="Roder T."/>
            <person name="Wuthrich D."/>
            <person name="Sattari Z."/>
            <person name="Von Ah U."/>
            <person name="Bar C."/>
            <person name="Ronchi F."/>
            <person name="Macpherson A.J."/>
            <person name="Ganal-Vonarburg S.C."/>
            <person name="Bruggmann R."/>
            <person name="Vergeres G."/>
        </authorList>
    </citation>
    <scope>NUCLEOTIDE SEQUENCE [LARGE SCALE GENOMIC DNA]</scope>
    <source>
        <strain evidence="9 10">FAM 20833</strain>
    </source>
</reference>
<dbReference type="NCBIfam" id="TIGR00792">
    <property type="entry name" value="gph"/>
    <property type="match status" value="1"/>
</dbReference>
<feature type="transmembrane region" description="Helical" evidence="8">
    <location>
        <begin position="56"/>
        <end position="78"/>
    </location>
</feature>
<feature type="transmembrane region" description="Helical" evidence="8">
    <location>
        <begin position="247"/>
        <end position="271"/>
    </location>
</feature>
<dbReference type="InterPro" id="IPR018043">
    <property type="entry name" value="Na/Gal_symport_CS"/>
</dbReference>
<feature type="transmembrane region" description="Helical" evidence="8">
    <location>
        <begin position="204"/>
        <end position="226"/>
    </location>
</feature>
<gene>
    <name evidence="9" type="ORF">FEZ53_08415</name>
</gene>
<comment type="caution">
    <text evidence="9">The sequence shown here is derived from an EMBL/GenBank/DDBJ whole genome shotgun (WGS) entry which is preliminary data.</text>
</comment>
<dbReference type="InterPro" id="IPR036259">
    <property type="entry name" value="MFS_trans_sf"/>
</dbReference>
<evidence type="ECO:0000256" key="4">
    <source>
        <dbReference type="ARBA" id="ARBA00022692"/>
    </source>
</evidence>
<dbReference type="PANTHER" id="PTHR11328">
    <property type="entry name" value="MAJOR FACILITATOR SUPERFAMILY DOMAIN-CONTAINING PROTEIN"/>
    <property type="match status" value="1"/>
</dbReference>
<evidence type="ECO:0000256" key="3">
    <source>
        <dbReference type="ARBA" id="ARBA00022475"/>
    </source>
</evidence>
<dbReference type="GO" id="GO:0006814">
    <property type="term" value="P:sodium ion transport"/>
    <property type="evidence" value="ECO:0007669"/>
    <property type="project" value="InterPro"/>
</dbReference>
<feature type="transmembrane region" description="Helical" evidence="8">
    <location>
        <begin position="321"/>
        <end position="341"/>
    </location>
</feature>
<sequence length="474" mass="52232">MLERGHLMVSMSAKKKQTKQEKFDDISTPKLKFKEKLSYGLGDLGNGMMFDMGQIYLLKFFTDILGISAFYGGLVFLVSKIFDAFVDTGVGTYVDSRTNIGKRGKFRPFILYGTVPLAICTVLSFIAPNLDQTGKTIWAFATYMLFNAAYSVVNIPYGSLSASMTVNAEDRTQLSVYRNLGSQAALFVAGIVVIPLVNQFPNQAVGYPVAVALLAIVGVILHLICYKNVKERHVIQRPKTKGMGKKAFVSLLKNGAFAILAVYTLLTIMSMFLKQSSQLYYFEYVMDAPNLVGLVSTLNFAVLIPALYITTLLSKKVGKKMTAIIGIAGFVLCEILNFAIFGDHITTFLIVNTISSFFLVIPNTVTWAFIADVVEYGQWKSGIRSEGITYSSYSFTRKISQALAGFIPGLALTMIGYQPNVAQTTETLTGLKILFFAVPGVGCLIALIIFLIGYPLTDKRHKQIVKELALREEI</sequence>
<evidence type="ECO:0000313" key="10">
    <source>
        <dbReference type="Proteomes" id="UP000307747"/>
    </source>
</evidence>
<evidence type="ECO:0000256" key="2">
    <source>
        <dbReference type="ARBA" id="ARBA00022448"/>
    </source>
</evidence>
<feature type="transmembrane region" description="Helical" evidence="8">
    <location>
        <begin position="109"/>
        <end position="130"/>
    </location>
</feature>